<protein>
    <submittedName>
        <fullName evidence="1">FAD-binding oxidoreductase</fullName>
    </submittedName>
</protein>
<dbReference type="EMBL" id="RFDI01002386">
    <property type="protein sequence ID" value="RSR20197.1"/>
    <property type="molecule type" value="Genomic_DNA"/>
</dbReference>
<evidence type="ECO:0000313" key="2">
    <source>
        <dbReference type="Proteomes" id="UP000280073"/>
    </source>
</evidence>
<sequence>VQFYDAAERMYKKVFPAFQKLKIAQRWSGACSIPFDVRSQVGTLHNGRISYAYGYSGAGVMMSQNYGRILADLALQRKTELTEHWFVANGEKGHAKFKRFPLIPGLIAALRTYFEYERVSALSRRRRLGLD</sequence>
<comment type="caution">
    <text evidence="1">The sequence shown here is derived from an EMBL/GenBank/DDBJ whole genome shotgun (WGS) entry which is preliminary data.</text>
</comment>
<proteinExistence type="predicted"/>
<dbReference type="Gene3D" id="3.30.9.10">
    <property type="entry name" value="D-Amino Acid Oxidase, subunit A, domain 2"/>
    <property type="match status" value="1"/>
</dbReference>
<feature type="non-terminal residue" evidence="1">
    <location>
        <position position="1"/>
    </location>
</feature>
<organism evidence="1 2">
    <name type="scientific">Acinetobacter baumannii</name>
    <dbReference type="NCBI Taxonomy" id="470"/>
    <lineage>
        <taxon>Bacteria</taxon>
        <taxon>Pseudomonadati</taxon>
        <taxon>Pseudomonadota</taxon>
        <taxon>Gammaproteobacteria</taxon>
        <taxon>Moraxellales</taxon>
        <taxon>Moraxellaceae</taxon>
        <taxon>Acinetobacter</taxon>
        <taxon>Acinetobacter calcoaceticus/baumannii complex</taxon>
    </lineage>
</organism>
<name>A0A3R9RXY2_ACIBA</name>
<evidence type="ECO:0000313" key="1">
    <source>
        <dbReference type="EMBL" id="RSR20197.1"/>
    </source>
</evidence>
<dbReference type="Proteomes" id="UP000280073">
    <property type="component" value="Unassembled WGS sequence"/>
</dbReference>
<dbReference type="Gene3D" id="3.50.50.60">
    <property type="entry name" value="FAD/NAD(P)-binding domain"/>
    <property type="match status" value="1"/>
</dbReference>
<reference evidence="1 2" key="1">
    <citation type="submission" date="2018-10" db="EMBL/GenBank/DDBJ databases">
        <title>GWAS and RNA-Seq identify cryptic mechanisms of antimicrobial resistance in Acinetobacter baumannii.</title>
        <authorList>
            <person name="Sahl J.W."/>
        </authorList>
    </citation>
    <scope>NUCLEOTIDE SEQUENCE [LARGE SCALE GENOMIC DNA]</scope>
    <source>
        <strain evidence="1 2">TG28175</strain>
    </source>
</reference>
<dbReference type="AlphaFoldDB" id="A0A3R9RXY2"/>
<dbReference type="InterPro" id="IPR036188">
    <property type="entry name" value="FAD/NAD-bd_sf"/>
</dbReference>
<accession>A0A3R9RXY2</accession>
<gene>
    <name evidence="1" type="ORF">EA686_27740</name>
</gene>